<dbReference type="Gene3D" id="3.60.40.10">
    <property type="entry name" value="PPM-type phosphatase domain"/>
    <property type="match status" value="1"/>
</dbReference>
<accession>A0AA90KIY5</accession>
<dbReference type="AlphaFoldDB" id="A0AA90KIY5"/>
<dbReference type="RefSeq" id="WP_271316398.1">
    <property type="nucleotide sequence ID" value="NZ_JABXJJ020000054.1"/>
</dbReference>
<organism evidence="1">
    <name type="scientific">Streptantibioticus silvisoli</name>
    <dbReference type="NCBI Taxonomy" id="2705255"/>
    <lineage>
        <taxon>Bacteria</taxon>
        <taxon>Bacillati</taxon>
        <taxon>Actinomycetota</taxon>
        <taxon>Actinomycetes</taxon>
        <taxon>Kitasatosporales</taxon>
        <taxon>Streptomycetaceae</taxon>
        <taxon>Streptantibioticus</taxon>
    </lineage>
</organism>
<comment type="caution">
    <text evidence="1">The sequence shown here is derived from an EMBL/GenBank/DDBJ whole genome shotgun (WGS) entry which is preliminary data.</text>
</comment>
<reference evidence="1" key="1">
    <citation type="submission" date="2023-05" db="EMBL/GenBank/DDBJ databases">
        <title>Streptantibioticus silvisoli sp. nov., acidotolerant actinomycetes 1 from pine litter.</title>
        <authorList>
            <person name="Swiecimska M."/>
            <person name="Golinska P."/>
            <person name="Sangal V."/>
            <person name="Wachnowicz B."/>
            <person name="Goodfellow M."/>
        </authorList>
    </citation>
    <scope>NUCLEOTIDE SEQUENCE</scope>
    <source>
        <strain evidence="1">SL13</strain>
    </source>
</reference>
<gene>
    <name evidence="1" type="ORF">POF50_031805</name>
</gene>
<dbReference type="SUPFAM" id="SSF81606">
    <property type="entry name" value="PP2C-like"/>
    <property type="match status" value="1"/>
</dbReference>
<sequence>MKVIDHVTSPGGTRANEDRLGHAGGLAWVLDGATDLERDAFLPAPSDVLWLVDRLGDHLTERGTQVGDDDPADLLRSLSGVIARELQDWGFPADRIHPTCSVGLLISTRDELRMARIGDPTCLAIGTAGTAEVSTAFFGRREAEAIARGRTGGLDDETNRRGIIERRQQYIEGVLEESVFSGHPKAGLRIRTAILEPGRFDHVLLCTDGFARAVVDYNLYPDWPTLLDRALVDGLGAIVDQIRSYENENESPARNGNRRPAHFKKSDDVTAILVRT</sequence>
<proteinExistence type="predicted"/>
<name>A0AA90KIY5_9ACTN</name>
<evidence type="ECO:0000313" key="1">
    <source>
        <dbReference type="EMBL" id="MDI5973875.1"/>
    </source>
</evidence>
<protein>
    <submittedName>
        <fullName evidence="1">Protein phosphatase 2C domain-containing protein</fullName>
    </submittedName>
</protein>
<dbReference type="EMBL" id="JABXJJ020000054">
    <property type="protein sequence ID" value="MDI5973875.1"/>
    <property type="molecule type" value="Genomic_DNA"/>
</dbReference>
<dbReference type="InterPro" id="IPR036457">
    <property type="entry name" value="PPM-type-like_dom_sf"/>
</dbReference>